<dbReference type="RefSeq" id="WP_078816831.1">
    <property type="nucleotide sequence ID" value="NZ_FUYJ01000001.1"/>
</dbReference>
<dbReference type="InterPro" id="IPR036866">
    <property type="entry name" value="RibonucZ/Hydroxyglut_hydro"/>
</dbReference>
<dbReference type="AlphaFoldDB" id="A0A1T4XNJ3"/>
<dbReference type="Pfam" id="PF12706">
    <property type="entry name" value="Lactamase_B_2"/>
    <property type="match status" value="1"/>
</dbReference>
<sequence length="334" mass="38323">MARKKYQNSDPTATISSLKDVISWKKERMGKKKDQSYRIGQAECKQQEFLRSNKNETTLTWIGHSTFLLQIAGLTIVTDPVWAKKMGFSPRLEEPGIALEEMPSIDVILLSHAHYDHLHVPSLKKLKGSPTVLVPEGFGRKMQKIMPGKIVHELPWWGYVKIDSVEFHFVPAQHWNRRTLSDTNSSHWGGWVIKRSEAALAEGMQENDAIYFAGDSGYFQGFREVGERFPDITYALMPIGAYEPEWFMGTQHVTPEEAVQAFLDVDAKIFIPMHYGAFRLADDTTEEALNRLLAEWDQKKLPSDRLQLLQHGETLVHARTKTTWDRNLSQHVYL</sequence>
<name>A0A1T4XNJ3_9BACL</name>
<gene>
    <name evidence="2" type="ORF">SAMN04244570_1103</name>
</gene>
<proteinExistence type="predicted"/>
<dbReference type="InterPro" id="IPR024884">
    <property type="entry name" value="NAPE-PLD"/>
</dbReference>
<dbReference type="PIRSF" id="PIRSF038896">
    <property type="entry name" value="NAPE-PLD"/>
    <property type="match status" value="1"/>
</dbReference>
<dbReference type="PANTHER" id="PTHR15032:SF36">
    <property type="entry name" value="METALLO-BETA-LACTAMASE DOMAIN-CONTAINING PROTEIN"/>
    <property type="match status" value="1"/>
</dbReference>
<dbReference type="EMBL" id="FUYJ01000001">
    <property type="protein sequence ID" value="SKA91160.1"/>
    <property type="molecule type" value="Genomic_DNA"/>
</dbReference>
<dbReference type="GO" id="GO:0008270">
    <property type="term" value="F:zinc ion binding"/>
    <property type="evidence" value="ECO:0007669"/>
    <property type="project" value="InterPro"/>
</dbReference>
<dbReference type="PANTHER" id="PTHR15032">
    <property type="entry name" value="N-ACYL-PHOSPHATIDYLETHANOLAMINE-HYDROLYZING PHOSPHOLIPASE D"/>
    <property type="match status" value="1"/>
</dbReference>
<dbReference type="GO" id="GO:0070290">
    <property type="term" value="F:N-acylphosphatidylethanolamine-specific phospholipase D activity"/>
    <property type="evidence" value="ECO:0007669"/>
    <property type="project" value="InterPro"/>
</dbReference>
<organism evidence="2 3">
    <name type="scientific">Sporosarcina newyorkensis</name>
    <dbReference type="NCBI Taxonomy" id="759851"/>
    <lineage>
        <taxon>Bacteria</taxon>
        <taxon>Bacillati</taxon>
        <taxon>Bacillota</taxon>
        <taxon>Bacilli</taxon>
        <taxon>Bacillales</taxon>
        <taxon>Caryophanaceae</taxon>
        <taxon>Sporosarcina</taxon>
    </lineage>
</organism>
<dbReference type="GO" id="GO:0005737">
    <property type="term" value="C:cytoplasm"/>
    <property type="evidence" value="ECO:0007669"/>
    <property type="project" value="TreeGrafter"/>
</dbReference>
<evidence type="ECO:0000313" key="3">
    <source>
        <dbReference type="Proteomes" id="UP000190042"/>
    </source>
</evidence>
<protein>
    <submittedName>
        <fullName evidence="2">L-ascorbate metabolism protein UlaG, beta-lactamase superfamily</fullName>
    </submittedName>
</protein>
<evidence type="ECO:0000259" key="1">
    <source>
        <dbReference type="Pfam" id="PF12706"/>
    </source>
</evidence>
<keyword evidence="3" id="KW-1185">Reference proteome</keyword>
<feature type="domain" description="Metallo-beta-lactamase" evidence="1">
    <location>
        <begin position="76"/>
        <end position="275"/>
    </location>
</feature>
<evidence type="ECO:0000313" key="2">
    <source>
        <dbReference type="EMBL" id="SKA91160.1"/>
    </source>
</evidence>
<dbReference type="SUPFAM" id="SSF56281">
    <property type="entry name" value="Metallo-hydrolase/oxidoreductase"/>
    <property type="match status" value="1"/>
</dbReference>
<accession>A0A1T4XNJ3</accession>
<dbReference type="Gene3D" id="3.60.15.10">
    <property type="entry name" value="Ribonuclease Z/Hydroxyacylglutathione hydrolase-like"/>
    <property type="match status" value="1"/>
</dbReference>
<dbReference type="InterPro" id="IPR001279">
    <property type="entry name" value="Metallo-B-lactamas"/>
</dbReference>
<reference evidence="3" key="1">
    <citation type="submission" date="2017-02" db="EMBL/GenBank/DDBJ databases">
        <authorList>
            <person name="Varghese N."/>
            <person name="Submissions S."/>
        </authorList>
    </citation>
    <scope>NUCLEOTIDE SEQUENCE [LARGE SCALE GENOMIC DNA]</scope>
    <source>
        <strain evidence="3">DSM 23966</strain>
    </source>
</reference>
<dbReference type="Proteomes" id="UP000190042">
    <property type="component" value="Unassembled WGS sequence"/>
</dbReference>